<keyword evidence="7 11" id="KW-0175">Coiled coil</keyword>
<evidence type="ECO:0000256" key="2">
    <source>
        <dbReference type="ARBA" id="ARBA00004245"/>
    </source>
</evidence>
<keyword evidence="5" id="KW-0493">Microtubule</keyword>
<feature type="compositionally biased region" description="Basic residues" evidence="12">
    <location>
        <begin position="419"/>
        <end position="430"/>
    </location>
</feature>
<reference evidence="14 15" key="1">
    <citation type="journal article" date="2015" name="Genome Biol. Evol.">
        <title>Phylogenomic analyses indicate that early fungi evolved digesting cell walls of algal ancestors of land plants.</title>
        <authorList>
            <person name="Chang Y."/>
            <person name="Wang S."/>
            <person name="Sekimoto S."/>
            <person name="Aerts A.L."/>
            <person name="Choi C."/>
            <person name="Clum A."/>
            <person name="LaButti K.M."/>
            <person name="Lindquist E.A."/>
            <person name="Yee Ngan C."/>
            <person name="Ohm R.A."/>
            <person name="Salamov A.A."/>
            <person name="Grigoriev I.V."/>
            <person name="Spatafora J.W."/>
            <person name="Berbee M.L."/>
        </authorList>
    </citation>
    <scope>NUCLEOTIDE SEQUENCE [LARGE SCALE GENOMIC DNA]</scope>
    <source>
        <strain evidence="14 15">JEL478</strain>
    </source>
</reference>
<protein>
    <recommendedName>
        <fullName evidence="13">Growth arrest-specific protein 8 domain-containing protein</fullName>
    </recommendedName>
</protein>
<dbReference type="GO" id="GO:0005874">
    <property type="term" value="C:microtubule"/>
    <property type="evidence" value="ECO:0007669"/>
    <property type="project" value="UniProtKB-KW"/>
</dbReference>
<keyword evidence="10" id="KW-0966">Cell projection</keyword>
<evidence type="ECO:0000256" key="4">
    <source>
        <dbReference type="ARBA" id="ARBA00022490"/>
    </source>
</evidence>
<evidence type="ECO:0000256" key="3">
    <source>
        <dbReference type="ARBA" id="ARBA00009859"/>
    </source>
</evidence>
<organism evidence="14 15">
    <name type="scientific">Gonapodya prolifera (strain JEL478)</name>
    <name type="common">Monoblepharis prolifera</name>
    <dbReference type="NCBI Taxonomy" id="1344416"/>
    <lineage>
        <taxon>Eukaryota</taxon>
        <taxon>Fungi</taxon>
        <taxon>Fungi incertae sedis</taxon>
        <taxon>Chytridiomycota</taxon>
        <taxon>Chytridiomycota incertae sedis</taxon>
        <taxon>Monoblepharidomycetes</taxon>
        <taxon>Monoblepharidales</taxon>
        <taxon>Gonapodyaceae</taxon>
        <taxon>Gonapodya</taxon>
    </lineage>
</organism>
<feature type="compositionally biased region" description="Polar residues" evidence="12">
    <location>
        <begin position="1"/>
        <end position="10"/>
    </location>
</feature>
<dbReference type="InterPro" id="IPR039308">
    <property type="entry name" value="GAS8"/>
</dbReference>
<evidence type="ECO:0000313" key="14">
    <source>
        <dbReference type="EMBL" id="KXS22476.1"/>
    </source>
</evidence>
<gene>
    <name evidence="14" type="ORF">M427DRAFT_173456</name>
</gene>
<comment type="similarity">
    <text evidence="3">Belongs to the DRC4 family.</text>
</comment>
<keyword evidence="8" id="KW-0969">Cilium</keyword>
<dbReference type="Proteomes" id="UP000070544">
    <property type="component" value="Unassembled WGS sequence"/>
</dbReference>
<keyword evidence="9" id="KW-0206">Cytoskeleton</keyword>
<feature type="coiled-coil region" evidence="11">
    <location>
        <begin position="279"/>
        <end position="337"/>
    </location>
</feature>
<keyword evidence="15" id="KW-1185">Reference proteome</keyword>
<evidence type="ECO:0000256" key="5">
    <source>
        <dbReference type="ARBA" id="ARBA00022701"/>
    </source>
</evidence>
<name>A0A139B0F4_GONPJ</name>
<evidence type="ECO:0000256" key="6">
    <source>
        <dbReference type="ARBA" id="ARBA00022846"/>
    </source>
</evidence>
<dbReference type="AlphaFoldDB" id="A0A139B0F4"/>
<sequence>MAANAQQQLSKAEADQAALEAMSDDQLKDTLKKLREEAAQLVEERNFFSVERDHIVTFASVLDEELAEAHAALLNKERDLEDGEEKHQLEIKVYKQKVKHMLFEFSHAVDHHRRTHESHLSDLATSTATEQTHLAASKRALHRQTLDLQQAHEDEIRTVKRENAREVEKVTEELRVKEEKLARMWEDRVKELRSDLEIRAKTEVHEIEERKNLQLSVLTKQHDKAFAEMKTYYNDITLNNLALINSLKEQSATMTARAATHTSQTALLLSQNKTLSQPLSQARAACDSLRRDLANHDKLKSSLRMVTERCREMQRKADDARLECEKLKARMEQAGSDTREWVGGWADGVKGVVESGGEEGKRKVRAVVGGSVRVWALCDVSGRPSRRRYGTGRRSFKRRTPNSHLSWQACPPHYEHRPPQRRRRAARAGA</sequence>
<keyword evidence="4" id="KW-0963">Cytoplasm</keyword>
<feature type="domain" description="Growth arrest-specific protein 8" evidence="13">
    <location>
        <begin position="218"/>
        <end position="341"/>
    </location>
</feature>
<evidence type="ECO:0000256" key="10">
    <source>
        <dbReference type="ARBA" id="ARBA00023273"/>
    </source>
</evidence>
<dbReference type="STRING" id="1344416.A0A139B0F4"/>
<dbReference type="EMBL" id="KQ965731">
    <property type="protein sequence ID" value="KXS22476.1"/>
    <property type="molecule type" value="Genomic_DNA"/>
</dbReference>
<evidence type="ECO:0000259" key="13">
    <source>
        <dbReference type="Pfam" id="PF13851"/>
    </source>
</evidence>
<evidence type="ECO:0000256" key="1">
    <source>
        <dbReference type="ARBA" id="ARBA00004230"/>
    </source>
</evidence>
<dbReference type="Pfam" id="PF13851">
    <property type="entry name" value="GAS"/>
    <property type="match status" value="1"/>
</dbReference>
<dbReference type="GO" id="GO:0008017">
    <property type="term" value="F:microtubule binding"/>
    <property type="evidence" value="ECO:0007669"/>
    <property type="project" value="InterPro"/>
</dbReference>
<dbReference type="GO" id="GO:0031514">
    <property type="term" value="C:motile cilium"/>
    <property type="evidence" value="ECO:0007669"/>
    <property type="project" value="UniProtKB-SubCell"/>
</dbReference>
<feature type="compositionally biased region" description="Basic residues" evidence="12">
    <location>
        <begin position="388"/>
        <end position="401"/>
    </location>
</feature>
<dbReference type="GO" id="GO:0031267">
    <property type="term" value="F:small GTPase binding"/>
    <property type="evidence" value="ECO:0007669"/>
    <property type="project" value="InterPro"/>
</dbReference>
<dbReference type="InterPro" id="IPR025593">
    <property type="entry name" value="GAS8_dom"/>
</dbReference>
<evidence type="ECO:0000256" key="11">
    <source>
        <dbReference type="SAM" id="Coils"/>
    </source>
</evidence>
<evidence type="ECO:0000256" key="12">
    <source>
        <dbReference type="SAM" id="MobiDB-lite"/>
    </source>
</evidence>
<evidence type="ECO:0000256" key="8">
    <source>
        <dbReference type="ARBA" id="ARBA00023069"/>
    </source>
</evidence>
<feature type="region of interest" description="Disordered" evidence="12">
    <location>
        <begin position="388"/>
        <end position="430"/>
    </location>
</feature>
<dbReference type="PANTHER" id="PTHR31543:SF0">
    <property type="entry name" value="DYNEIN REGULATORY COMPLEX SUBUNIT 4"/>
    <property type="match status" value="1"/>
</dbReference>
<dbReference type="GO" id="GO:0048870">
    <property type="term" value="P:cell motility"/>
    <property type="evidence" value="ECO:0007669"/>
    <property type="project" value="InterPro"/>
</dbReference>
<dbReference type="OrthoDB" id="767661at2759"/>
<accession>A0A139B0F4</accession>
<evidence type="ECO:0000313" key="15">
    <source>
        <dbReference type="Proteomes" id="UP000070544"/>
    </source>
</evidence>
<dbReference type="GO" id="GO:0005794">
    <property type="term" value="C:Golgi apparatus"/>
    <property type="evidence" value="ECO:0007669"/>
    <property type="project" value="TreeGrafter"/>
</dbReference>
<keyword evidence="6" id="KW-0282">Flagellum</keyword>
<dbReference type="PANTHER" id="PTHR31543">
    <property type="entry name" value="DYNEIN REGULATORY COMPLEX SUBUNIT 4"/>
    <property type="match status" value="1"/>
</dbReference>
<evidence type="ECO:0000256" key="7">
    <source>
        <dbReference type="ARBA" id="ARBA00023054"/>
    </source>
</evidence>
<feature type="region of interest" description="Disordered" evidence="12">
    <location>
        <begin position="1"/>
        <end position="21"/>
    </location>
</feature>
<proteinExistence type="inferred from homology"/>
<comment type="subcellular location">
    <subcellularLocation>
        <location evidence="1">Cell projection</location>
        <location evidence="1">Cilium</location>
        <location evidence="1">Flagellum</location>
    </subcellularLocation>
    <subcellularLocation>
        <location evidence="2">Cytoplasm</location>
        <location evidence="2">Cytoskeleton</location>
    </subcellularLocation>
</comment>
<evidence type="ECO:0000256" key="9">
    <source>
        <dbReference type="ARBA" id="ARBA00023212"/>
    </source>
</evidence>